<evidence type="ECO:0000313" key="5">
    <source>
        <dbReference type="EMBL" id="KAG5628443.1"/>
    </source>
</evidence>
<keyword evidence="3" id="KW-0862">Zinc</keyword>
<dbReference type="AlphaFoldDB" id="A0A9J6AW18"/>
<proteinExistence type="predicted"/>
<protein>
    <recommendedName>
        <fullName evidence="4">RanBP2-type domain-containing protein</fullName>
    </recommendedName>
</protein>
<dbReference type="SUPFAM" id="SSF90209">
    <property type="entry name" value="Ran binding protein zinc finger-like"/>
    <property type="match status" value="1"/>
</dbReference>
<feature type="domain" description="RanBP2-type" evidence="4">
    <location>
        <begin position="245"/>
        <end position="264"/>
    </location>
</feature>
<dbReference type="Proteomes" id="UP000824120">
    <property type="component" value="Chromosome 1"/>
</dbReference>
<dbReference type="PANTHER" id="PTHR46238:SF8">
    <property type="entry name" value="ENDONUCLEASE_EXONUCLEASE_PHOSPHATASE DOMAIN-CONTAINING PROTEIN"/>
    <property type="match status" value="1"/>
</dbReference>
<dbReference type="Gene3D" id="1.20.120.1750">
    <property type="match status" value="1"/>
</dbReference>
<name>A0A9J6AW18_SOLCO</name>
<dbReference type="EMBL" id="JACXVP010000001">
    <property type="protein sequence ID" value="KAG5628443.1"/>
    <property type="molecule type" value="Genomic_DNA"/>
</dbReference>
<sequence length="267" mass="30987">MRVLCKFNKIGAASFHLGMDQNLHVYASLVGVASMVDKMREGRVRWFGNVKRRCKDAPVRRCERLAIAGLRRGRDRSKKYLENNIPALSQYLPDEGLKKLSDDNSILEKELEYIIEAWEQIVECRRVLKWTYAYGFYLPKEEVAKTRFFEYLQGEAEAGLERLHHCAEKELMEHLGSSNEADYTDEGSYKEFTNFRSRVVGLTKVTGNYFEKLVMELENGLQDVTNSTKKIEQPMSSSNTSNNMWMCDRCTFLNEDIHTVCQMCIED</sequence>
<organism evidence="5 6">
    <name type="scientific">Solanum commersonii</name>
    <name type="common">Commerson's wild potato</name>
    <name type="synonym">Commerson's nightshade</name>
    <dbReference type="NCBI Taxonomy" id="4109"/>
    <lineage>
        <taxon>Eukaryota</taxon>
        <taxon>Viridiplantae</taxon>
        <taxon>Streptophyta</taxon>
        <taxon>Embryophyta</taxon>
        <taxon>Tracheophyta</taxon>
        <taxon>Spermatophyta</taxon>
        <taxon>Magnoliopsida</taxon>
        <taxon>eudicotyledons</taxon>
        <taxon>Gunneridae</taxon>
        <taxon>Pentapetalae</taxon>
        <taxon>asterids</taxon>
        <taxon>lamiids</taxon>
        <taxon>Solanales</taxon>
        <taxon>Solanaceae</taxon>
        <taxon>Solanoideae</taxon>
        <taxon>Solaneae</taxon>
        <taxon>Solanum</taxon>
    </lineage>
</organism>
<dbReference type="InterPro" id="IPR036443">
    <property type="entry name" value="Znf_RanBP2_sf"/>
</dbReference>
<evidence type="ECO:0000256" key="1">
    <source>
        <dbReference type="ARBA" id="ARBA00022723"/>
    </source>
</evidence>
<dbReference type="PROSITE" id="PS01358">
    <property type="entry name" value="ZF_RANBP2_1"/>
    <property type="match status" value="1"/>
</dbReference>
<evidence type="ECO:0000256" key="2">
    <source>
        <dbReference type="ARBA" id="ARBA00022771"/>
    </source>
</evidence>
<dbReference type="GO" id="GO:0008270">
    <property type="term" value="F:zinc ion binding"/>
    <property type="evidence" value="ECO:0007669"/>
    <property type="project" value="UniProtKB-KW"/>
</dbReference>
<evidence type="ECO:0000259" key="4">
    <source>
        <dbReference type="PROSITE" id="PS01358"/>
    </source>
</evidence>
<evidence type="ECO:0000256" key="3">
    <source>
        <dbReference type="ARBA" id="ARBA00022833"/>
    </source>
</evidence>
<dbReference type="PANTHER" id="PTHR46238">
    <property type="entry name" value="REVERSE TRANSCRIPTASE DOMAIN-CONTAINING PROTEIN"/>
    <property type="match status" value="1"/>
</dbReference>
<accession>A0A9J6AW18</accession>
<dbReference type="InterPro" id="IPR001876">
    <property type="entry name" value="Znf_RanBP2"/>
</dbReference>
<keyword evidence="1" id="KW-0479">Metal-binding</keyword>
<keyword evidence="6" id="KW-1185">Reference proteome</keyword>
<dbReference type="OrthoDB" id="10009520at2759"/>
<comment type="caution">
    <text evidence="5">The sequence shown here is derived from an EMBL/GenBank/DDBJ whole genome shotgun (WGS) entry which is preliminary data.</text>
</comment>
<reference evidence="5 6" key="1">
    <citation type="submission" date="2020-09" db="EMBL/GenBank/DDBJ databases">
        <title>De no assembly of potato wild relative species, Solanum commersonii.</title>
        <authorList>
            <person name="Cho K."/>
        </authorList>
    </citation>
    <scope>NUCLEOTIDE SEQUENCE [LARGE SCALE GENOMIC DNA]</scope>
    <source>
        <strain evidence="5">LZ3.2</strain>
        <tissue evidence="5">Leaf</tissue>
    </source>
</reference>
<keyword evidence="2" id="KW-0863">Zinc-finger</keyword>
<gene>
    <name evidence="5" type="ORF">H5410_000160</name>
</gene>
<evidence type="ECO:0000313" key="6">
    <source>
        <dbReference type="Proteomes" id="UP000824120"/>
    </source>
</evidence>